<organism evidence="7 8">
    <name type="scientific">Naumannella cuiyingiana</name>
    <dbReference type="NCBI Taxonomy" id="1347891"/>
    <lineage>
        <taxon>Bacteria</taxon>
        <taxon>Bacillati</taxon>
        <taxon>Actinomycetota</taxon>
        <taxon>Actinomycetes</taxon>
        <taxon>Propionibacteriales</taxon>
        <taxon>Propionibacteriaceae</taxon>
        <taxon>Naumannella</taxon>
    </lineage>
</organism>
<keyword evidence="2 7" id="KW-0808">Transferase</keyword>
<keyword evidence="8" id="KW-1185">Reference proteome</keyword>
<proteinExistence type="inferred from homology"/>
<evidence type="ECO:0000313" key="7">
    <source>
        <dbReference type="EMBL" id="NYI70961.1"/>
    </source>
</evidence>
<reference evidence="7 8" key="1">
    <citation type="submission" date="2020-07" db="EMBL/GenBank/DDBJ databases">
        <title>Sequencing the genomes of 1000 actinobacteria strains.</title>
        <authorList>
            <person name="Klenk H.-P."/>
        </authorList>
    </citation>
    <scope>NUCLEOTIDE SEQUENCE [LARGE SCALE GENOMIC DNA]</scope>
    <source>
        <strain evidence="7 8">DSM 103164</strain>
    </source>
</reference>
<keyword evidence="4" id="KW-0573">Peptidoglycan synthesis</keyword>
<dbReference type="PANTHER" id="PTHR36174">
    <property type="entry name" value="LIPID II:GLYCINE GLYCYLTRANSFERASE"/>
    <property type="match status" value="1"/>
</dbReference>
<dbReference type="GO" id="GO:0008360">
    <property type="term" value="P:regulation of cell shape"/>
    <property type="evidence" value="ECO:0007669"/>
    <property type="project" value="UniProtKB-KW"/>
</dbReference>
<accession>A0A7Z0D8L2</accession>
<gene>
    <name evidence="7" type="ORF">GGQ54_001521</name>
</gene>
<dbReference type="Proteomes" id="UP000527616">
    <property type="component" value="Unassembled WGS sequence"/>
</dbReference>
<evidence type="ECO:0000256" key="1">
    <source>
        <dbReference type="ARBA" id="ARBA00009943"/>
    </source>
</evidence>
<keyword evidence="3" id="KW-0133">Cell shape</keyword>
<dbReference type="AlphaFoldDB" id="A0A7Z0D8L2"/>
<evidence type="ECO:0000256" key="2">
    <source>
        <dbReference type="ARBA" id="ARBA00022679"/>
    </source>
</evidence>
<dbReference type="GO" id="GO:0071555">
    <property type="term" value="P:cell wall organization"/>
    <property type="evidence" value="ECO:0007669"/>
    <property type="project" value="UniProtKB-KW"/>
</dbReference>
<name>A0A7Z0D8L2_9ACTN</name>
<evidence type="ECO:0000256" key="3">
    <source>
        <dbReference type="ARBA" id="ARBA00022960"/>
    </source>
</evidence>
<dbReference type="SUPFAM" id="SSF55729">
    <property type="entry name" value="Acyl-CoA N-acyltransferases (Nat)"/>
    <property type="match status" value="2"/>
</dbReference>
<dbReference type="GO" id="GO:0009252">
    <property type="term" value="P:peptidoglycan biosynthetic process"/>
    <property type="evidence" value="ECO:0007669"/>
    <property type="project" value="UniProtKB-KW"/>
</dbReference>
<sequence length="382" mass="42511">MTIVVRPIDPSRHLAFLDADGGRADASFLQTPAWGRVKSDWRSESIGFFRESGDSGTPDGELIGVGLVLLRKVPRLKRWFAYLPEGPVLDWAGDDVTDALKALTKFLRRRGAFAIRIGPTVVARRWGTDTVKAAIADDGVRSLTAVPPDEHDPAAARLHHTLRHLGWKPPKDAAGFAAGQPKFNFWLPLKGRSADDVLKGMNQLWRRNIKKAAKLGVEVSEGGPDDLGEFHRIYVETAERDGFTPRALSYFQNMFAAMREEDPGRVRLYLARHEGDLVAATLWVRVGRHAWYSYGASTSDKREVRGSNAIQWRMITDAIDAGCEIYDLRGITDSVAGDDPHLGLIQFKVGTGGEAVEYPGEWDLPINPILHKAFDWYMNRGK</sequence>
<dbReference type="Pfam" id="PF02388">
    <property type="entry name" value="FemAB"/>
    <property type="match status" value="2"/>
</dbReference>
<evidence type="ECO:0000256" key="5">
    <source>
        <dbReference type="ARBA" id="ARBA00023315"/>
    </source>
</evidence>
<keyword evidence="5" id="KW-0012">Acyltransferase</keyword>
<dbReference type="Gene3D" id="3.40.630.30">
    <property type="match status" value="2"/>
</dbReference>
<dbReference type="RefSeq" id="WP_179444851.1">
    <property type="nucleotide sequence ID" value="NZ_JACBZS010000001.1"/>
</dbReference>
<evidence type="ECO:0000256" key="4">
    <source>
        <dbReference type="ARBA" id="ARBA00022984"/>
    </source>
</evidence>
<dbReference type="PANTHER" id="PTHR36174:SF1">
    <property type="entry name" value="LIPID II:GLYCINE GLYCYLTRANSFERASE"/>
    <property type="match status" value="1"/>
</dbReference>
<dbReference type="EMBL" id="JACBZS010000001">
    <property type="protein sequence ID" value="NYI70961.1"/>
    <property type="molecule type" value="Genomic_DNA"/>
</dbReference>
<dbReference type="InterPro" id="IPR050644">
    <property type="entry name" value="PG_Glycine_Bridge_Synth"/>
</dbReference>
<dbReference type="InterPro" id="IPR016181">
    <property type="entry name" value="Acyl_CoA_acyltransferase"/>
</dbReference>
<keyword evidence="6" id="KW-0961">Cell wall biogenesis/degradation</keyword>
<dbReference type="InterPro" id="IPR003447">
    <property type="entry name" value="FEMABX"/>
</dbReference>
<comment type="caution">
    <text evidence="7">The sequence shown here is derived from an EMBL/GenBank/DDBJ whole genome shotgun (WGS) entry which is preliminary data.</text>
</comment>
<evidence type="ECO:0000256" key="6">
    <source>
        <dbReference type="ARBA" id="ARBA00023316"/>
    </source>
</evidence>
<dbReference type="PROSITE" id="PS51191">
    <property type="entry name" value="FEMABX"/>
    <property type="match status" value="1"/>
</dbReference>
<comment type="similarity">
    <text evidence="1">Belongs to the FemABX family.</text>
</comment>
<protein>
    <submittedName>
        <fullName evidence="7">Lipid II:glycine glycyltransferase (Peptidoglycan interpeptide bridge formation enzyme)</fullName>
    </submittedName>
</protein>
<dbReference type="GO" id="GO:0016755">
    <property type="term" value="F:aminoacyltransferase activity"/>
    <property type="evidence" value="ECO:0007669"/>
    <property type="project" value="InterPro"/>
</dbReference>
<evidence type="ECO:0000313" key="8">
    <source>
        <dbReference type="Proteomes" id="UP000527616"/>
    </source>
</evidence>